<dbReference type="Gene3D" id="1.10.10.10">
    <property type="entry name" value="Winged helix-like DNA-binding domain superfamily/Winged helix DNA-binding domain"/>
    <property type="match status" value="1"/>
</dbReference>
<sequence length="179" mass="19876">YITALSAMTSAVATTTKSSHFAAKPRSAAHARLFEAAVVPDTIDDDVDTVIEYPESEEARRAYVSSKTNRPVTEFQYKVYDACRQIPRGHFTTYKAMSDHLGSGPRAVGNALGKNPFCPLPIPCHRVMTSDCYIGGFSGDTKSKIFWKKAKLEKEGLKFDDKGFVAASMQQSRFFDKFQ</sequence>
<comment type="similarity">
    <text evidence="2">Belongs to the MGMT family.</text>
</comment>
<dbReference type="PANTHER" id="PTHR10815">
    <property type="entry name" value="METHYLATED-DNA--PROTEIN-CYSTEINE METHYLTRANSFERASE"/>
    <property type="match status" value="1"/>
</dbReference>
<dbReference type="EC" id="2.1.1.63" evidence="3"/>
<comment type="caution">
    <text evidence="13">The sequence shown here is derived from an EMBL/GenBank/DDBJ whole genome shotgun (WGS) entry which is preliminary data.</text>
</comment>
<evidence type="ECO:0000313" key="13">
    <source>
        <dbReference type="EMBL" id="KAJ2004261.1"/>
    </source>
</evidence>
<comment type="catalytic activity">
    <reaction evidence="1">
        <text>a 4-O-methyl-thymidine in DNA + L-cysteinyl-[protein] = a thymidine in DNA + S-methyl-L-cysteinyl-[protein]</text>
        <dbReference type="Rhea" id="RHEA:53428"/>
        <dbReference type="Rhea" id="RHEA-COMP:10131"/>
        <dbReference type="Rhea" id="RHEA-COMP:10132"/>
        <dbReference type="Rhea" id="RHEA-COMP:13555"/>
        <dbReference type="Rhea" id="RHEA-COMP:13556"/>
        <dbReference type="ChEBI" id="CHEBI:29950"/>
        <dbReference type="ChEBI" id="CHEBI:82612"/>
        <dbReference type="ChEBI" id="CHEBI:137386"/>
        <dbReference type="ChEBI" id="CHEBI:137387"/>
        <dbReference type="EC" id="2.1.1.63"/>
    </reaction>
</comment>
<dbReference type="EMBL" id="JANBQF010000165">
    <property type="protein sequence ID" value="KAJ2004261.1"/>
    <property type="molecule type" value="Genomic_DNA"/>
</dbReference>
<proteinExistence type="inferred from homology"/>
<evidence type="ECO:0000256" key="9">
    <source>
        <dbReference type="ARBA" id="ARBA00030795"/>
    </source>
</evidence>
<dbReference type="AlphaFoldDB" id="A0A9W8BJP1"/>
<dbReference type="Proteomes" id="UP001150907">
    <property type="component" value="Unassembled WGS sequence"/>
</dbReference>
<organism evidence="13 14">
    <name type="scientific">Coemansia thaxteri</name>
    <dbReference type="NCBI Taxonomy" id="2663907"/>
    <lineage>
        <taxon>Eukaryota</taxon>
        <taxon>Fungi</taxon>
        <taxon>Fungi incertae sedis</taxon>
        <taxon>Zoopagomycota</taxon>
        <taxon>Kickxellomycotina</taxon>
        <taxon>Kickxellomycetes</taxon>
        <taxon>Kickxellales</taxon>
        <taxon>Kickxellaceae</taxon>
        <taxon>Coemansia</taxon>
    </lineage>
</organism>
<evidence type="ECO:0000313" key="14">
    <source>
        <dbReference type="Proteomes" id="UP001150907"/>
    </source>
</evidence>
<dbReference type="Pfam" id="PF01035">
    <property type="entry name" value="DNA_binding_1"/>
    <property type="match status" value="1"/>
</dbReference>
<dbReference type="PANTHER" id="PTHR10815:SF13">
    <property type="entry name" value="METHYLATED-DNA--PROTEIN-CYSTEINE METHYLTRANSFERASE"/>
    <property type="match status" value="1"/>
</dbReference>
<dbReference type="GO" id="GO:0006281">
    <property type="term" value="P:DNA repair"/>
    <property type="evidence" value="ECO:0007669"/>
    <property type="project" value="UniProtKB-KW"/>
</dbReference>
<evidence type="ECO:0000256" key="10">
    <source>
        <dbReference type="ARBA" id="ARBA00031621"/>
    </source>
</evidence>
<comment type="catalytic activity">
    <reaction evidence="11">
        <text>a 6-O-methyl-2'-deoxyguanosine in DNA + L-cysteinyl-[protein] = S-methyl-L-cysteinyl-[protein] + a 2'-deoxyguanosine in DNA</text>
        <dbReference type="Rhea" id="RHEA:24000"/>
        <dbReference type="Rhea" id="RHEA-COMP:10131"/>
        <dbReference type="Rhea" id="RHEA-COMP:10132"/>
        <dbReference type="Rhea" id="RHEA-COMP:11367"/>
        <dbReference type="Rhea" id="RHEA-COMP:11368"/>
        <dbReference type="ChEBI" id="CHEBI:29950"/>
        <dbReference type="ChEBI" id="CHEBI:82612"/>
        <dbReference type="ChEBI" id="CHEBI:85445"/>
        <dbReference type="ChEBI" id="CHEBI:85448"/>
        <dbReference type="EC" id="2.1.1.63"/>
    </reaction>
</comment>
<keyword evidence="6" id="KW-0808">Transferase</keyword>
<gene>
    <name evidence="13" type="ORF">H4R26_002618</name>
</gene>
<accession>A0A9W8BJP1</accession>
<dbReference type="InterPro" id="IPR036217">
    <property type="entry name" value="MethylDNA_cys_MeTrfase_DNAb"/>
</dbReference>
<reference evidence="13" key="1">
    <citation type="submission" date="2022-07" db="EMBL/GenBank/DDBJ databases">
        <title>Phylogenomic reconstructions and comparative analyses of Kickxellomycotina fungi.</title>
        <authorList>
            <person name="Reynolds N.K."/>
            <person name="Stajich J.E."/>
            <person name="Barry K."/>
            <person name="Grigoriev I.V."/>
            <person name="Crous P."/>
            <person name="Smith M.E."/>
        </authorList>
    </citation>
    <scope>NUCLEOTIDE SEQUENCE</scope>
    <source>
        <strain evidence="13">IMI 214461</strain>
    </source>
</reference>
<evidence type="ECO:0000256" key="6">
    <source>
        <dbReference type="ARBA" id="ARBA00022679"/>
    </source>
</evidence>
<feature type="non-terminal residue" evidence="13">
    <location>
        <position position="1"/>
    </location>
</feature>
<dbReference type="OrthoDB" id="1907495at2759"/>
<evidence type="ECO:0000256" key="3">
    <source>
        <dbReference type="ARBA" id="ARBA00011918"/>
    </source>
</evidence>
<dbReference type="SUPFAM" id="SSF46767">
    <property type="entry name" value="Methylated DNA-protein cysteine methyltransferase, C-terminal domain"/>
    <property type="match status" value="1"/>
</dbReference>
<evidence type="ECO:0000256" key="11">
    <source>
        <dbReference type="ARBA" id="ARBA00049348"/>
    </source>
</evidence>
<evidence type="ECO:0000256" key="4">
    <source>
        <dbReference type="ARBA" id="ARBA00015377"/>
    </source>
</evidence>
<evidence type="ECO:0000256" key="7">
    <source>
        <dbReference type="ARBA" id="ARBA00022763"/>
    </source>
</evidence>
<dbReference type="GO" id="GO:0003908">
    <property type="term" value="F:methylated-DNA-[protein]-cysteine S-methyltransferase activity"/>
    <property type="evidence" value="ECO:0007669"/>
    <property type="project" value="UniProtKB-EC"/>
</dbReference>
<evidence type="ECO:0000256" key="5">
    <source>
        <dbReference type="ARBA" id="ARBA00022603"/>
    </source>
</evidence>
<feature type="domain" description="Methylated-DNA-[protein]-cysteine S-methyltransferase DNA binding" evidence="12">
    <location>
        <begin position="74"/>
        <end position="156"/>
    </location>
</feature>
<dbReference type="CDD" id="cd06445">
    <property type="entry name" value="ATase"/>
    <property type="match status" value="1"/>
</dbReference>
<dbReference type="InterPro" id="IPR014048">
    <property type="entry name" value="MethylDNA_cys_MeTrfase_DNA-bd"/>
</dbReference>
<name>A0A9W8BJP1_9FUNG</name>
<dbReference type="InterPro" id="IPR001497">
    <property type="entry name" value="MethylDNA_cys_MeTrfase_AS"/>
</dbReference>
<dbReference type="PROSITE" id="PS00374">
    <property type="entry name" value="MGMT"/>
    <property type="match status" value="1"/>
</dbReference>
<evidence type="ECO:0000256" key="1">
    <source>
        <dbReference type="ARBA" id="ARBA00001286"/>
    </source>
</evidence>
<evidence type="ECO:0000256" key="8">
    <source>
        <dbReference type="ARBA" id="ARBA00023204"/>
    </source>
</evidence>
<evidence type="ECO:0000256" key="2">
    <source>
        <dbReference type="ARBA" id="ARBA00008711"/>
    </source>
</evidence>
<evidence type="ECO:0000259" key="12">
    <source>
        <dbReference type="Pfam" id="PF01035"/>
    </source>
</evidence>
<keyword evidence="8" id="KW-0234">DNA repair</keyword>
<dbReference type="NCBIfam" id="TIGR00589">
    <property type="entry name" value="ogt"/>
    <property type="match status" value="1"/>
</dbReference>
<dbReference type="GO" id="GO:0032259">
    <property type="term" value="P:methylation"/>
    <property type="evidence" value="ECO:0007669"/>
    <property type="project" value="UniProtKB-KW"/>
</dbReference>
<protein>
    <recommendedName>
        <fullName evidence="4">Methylated-DNA--protein-cysteine methyltransferase</fullName>
        <ecNumber evidence="3">2.1.1.63</ecNumber>
    </recommendedName>
    <alternativeName>
        <fullName evidence="9">6-O-methylguanine-DNA methyltransferase</fullName>
    </alternativeName>
    <alternativeName>
        <fullName evidence="10">O-6-methylguanine-DNA-alkyltransferase</fullName>
    </alternativeName>
</protein>
<keyword evidence="5" id="KW-0489">Methyltransferase</keyword>
<keyword evidence="7" id="KW-0227">DNA damage</keyword>
<dbReference type="InterPro" id="IPR036388">
    <property type="entry name" value="WH-like_DNA-bd_sf"/>
</dbReference>
<keyword evidence="14" id="KW-1185">Reference proteome</keyword>